<sequence length="521" mass="60191">MSTNIFKQRSNQTFLLLFLYVLFLFLRAPDILIQGRFWAEEGNIFYTNAYNMHPLHAFFVVYGGYINLGASGATLITRFLHIPLEYAPYVTTFIGFFFQILPIYLLLTAKDNWLAPFHVRLIATSLLLFVPESSEISLQSLHIQFHLTLACAFIAFLKTDTRSQRWFKLTLLFFAPLCGLLPIILLPIYLIQFVNEKNQQRFEQFLALLLGSLIQISFYLYNAKYNIDLNSTTIARQGHFSLTDLCSTIYVRDLVFPFLGHRYDVIIKFIAKTYYELQAHHLFIPAFILFGLFIIIALVCVIKYSKLRKLFIISITTFFIVFIIVYGVIGETILFVKPYYLNSFETSMIIMADIFHHLELKQIPIKACVIASLFVIFIASIFILYPLTRKSFILFLTALLTLSLAVYGVIGGTIQLVNPYFTERYTFLSQALFAIMALYFSVTLPKTGKIITNIVIFWLLIVGSVNFFQLLPEAKDGGGHVWKQELQKWQQNPNYHPKIWSSGWFIIVPQQFSSSIHSTEQ</sequence>
<keyword evidence="3" id="KW-1185">Reference proteome</keyword>
<keyword evidence="1" id="KW-0812">Transmembrane</keyword>
<feature type="transmembrane region" description="Helical" evidence="1">
    <location>
        <begin position="169"/>
        <end position="190"/>
    </location>
</feature>
<protein>
    <recommendedName>
        <fullName evidence="4">Glycosyltransferase RgtA/B/C/D-like domain-containing protein</fullName>
    </recommendedName>
</protein>
<feature type="transmembrane region" description="Helical" evidence="1">
    <location>
        <begin position="450"/>
        <end position="468"/>
    </location>
</feature>
<reference evidence="2" key="1">
    <citation type="submission" date="2023-05" db="EMBL/GenBank/DDBJ databases">
        <title>Whole genome sequence of Commensalibacter sp.</title>
        <authorList>
            <person name="Charoenyingcharoen P."/>
            <person name="Yukphan P."/>
        </authorList>
    </citation>
    <scope>NUCLEOTIDE SEQUENCE</scope>
    <source>
        <strain evidence="2">TBRC 10068</strain>
    </source>
</reference>
<keyword evidence="1" id="KW-1133">Transmembrane helix</keyword>
<evidence type="ECO:0000256" key="1">
    <source>
        <dbReference type="SAM" id="Phobius"/>
    </source>
</evidence>
<comment type="caution">
    <text evidence="2">The sequence shown here is derived from an EMBL/GenBank/DDBJ whole genome shotgun (WGS) entry which is preliminary data.</text>
</comment>
<feature type="transmembrane region" description="Helical" evidence="1">
    <location>
        <begin position="309"/>
        <end position="329"/>
    </location>
</feature>
<feature type="transmembrane region" description="Helical" evidence="1">
    <location>
        <begin position="367"/>
        <end position="387"/>
    </location>
</feature>
<feature type="transmembrane region" description="Helical" evidence="1">
    <location>
        <begin position="425"/>
        <end position="444"/>
    </location>
</feature>
<organism evidence="2 3">
    <name type="scientific">Commensalibacter nepenthis</name>
    <dbReference type="NCBI Taxonomy" id="3043872"/>
    <lineage>
        <taxon>Bacteria</taxon>
        <taxon>Pseudomonadati</taxon>
        <taxon>Pseudomonadota</taxon>
        <taxon>Alphaproteobacteria</taxon>
        <taxon>Acetobacterales</taxon>
        <taxon>Acetobacteraceae</taxon>
    </lineage>
</organism>
<dbReference type="RefSeq" id="WP_281463262.1">
    <property type="nucleotide sequence ID" value="NZ_JASBAN010000001.1"/>
</dbReference>
<feature type="transmembrane region" description="Helical" evidence="1">
    <location>
        <begin position="393"/>
        <end position="413"/>
    </location>
</feature>
<feature type="transmembrane region" description="Helical" evidence="1">
    <location>
        <begin position="202"/>
        <end position="221"/>
    </location>
</feature>
<evidence type="ECO:0008006" key="4">
    <source>
        <dbReference type="Google" id="ProtNLM"/>
    </source>
</evidence>
<feature type="transmembrane region" description="Helical" evidence="1">
    <location>
        <begin position="88"/>
        <end position="107"/>
    </location>
</feature>
<dbReference type="Proteomes" id="UP001431775">
    <property type="component" value="Unassembled WGS sequence"/>
</dbReference>
<evidence type="ECO:0000313" key="3">
    <source>
        <dbReference type="Proteomes" id="UP001431775"/>
    </source>
</evidence>
<evidence type="ECO:0000313" key="2">
    <source>
        <dbReference type="EMBL" id="MDI2113682.1"/>
    </source>
</evidence>
<gene>
    <name evidence="2" type="ORF">QJV33_10415</name>
</gene>
<proteinExistence type="predicted"/>
<feature type="transmembrane region" description="Helical" evidence="1">
    <location>
        <begin position="53"/>
        <end position="76"/>
    </location>
</feature>
<feature type="transmembrane region" description="Helical" evidence="1">
    <location>
        <begin position="282"/>
        <end position="302"/>
    </location>
</feature>
<accession>A0ABT6Q9U7</accession>
<keyword evidence="1" id="KW-0472">Membrane</keyword>
<dbReference type="EMBL" id="JASBAN010000001">
    <property type="protein sequence ID" value="MDI2113682.1"/>
    <property type="molecule type" value="Genomic_DNA"/>
</dbReference>
<name>A0ABT6Q9U7_9PROT</name>